<evidence type="ECO:0000256" key="1">
    <source>
        <dbReference type="ARBA" id="ARBA00022679"/>
    </source>
</evidence>
<proteinExistence type="inferred from homology"/>
<evidence type="ECO:0000259" key="6">
    <source>
        <dbReference type="PROSITE" id="PS50127"/>
    </source>
</evidence>
<dbReference type="InterPro" id="IPR050113">
    <property type="entry name" value="Ub_conjugating_enzyme"/>
</dbReference>
<feature type="active site" description="Glycyl thioester intermediate" evidence="3">
    <location>
        <position position="94"/>
    </location>
</feature>
<accession>A0AAD4R369</accession>
<dbReference type="PANTHER" id="PTHR24067">
    <property type="entry name" value="UBIQUITIN-CONJUGATING ENZYME E2"/>
    <property type="match status" value="1"/>
</dbReference>
<keyword evidence="4" id="KW-0067">ATP-binding</keyword>
<keyword evidence="4" id="KW-0547">Nucleotide-binding</keyword>
<dbReference type="AlphaFoldDB" id="A0AAD4R369"/>
<dbReference type="FunFam" id="3.10.110.10:FF:000051">
    <property type="entry name" value="ubiquitin-conjugating enzyme E2 R2-like"/>
    <property type="match status" value="1"/>
</dbReference>
<feature type="region of interest" description="Disordered" evidence="5">
    <location>
        <begin position="192"/>
        <end position="223"/>
    </location>
</feature>
<feature type="domain" description="UBC core" evidence="6">
    <location>
        <begin position="10"/>
        <end position="175"/>
    </location>
</feature>
<dbReference type="Gene3D" id="3.10.110.10">
    <property type="entry name" value="Ubiquitin Conjugating Enzyme"/>
    <property type="match status" value="1"/>
</dbReference>
<dbReference type="SUPFAM" id="SSF54495">
    <property type="entry name" value="UBC-like"/>
    <property type="match status" value="1"/>
</dbReference>
<dbReference type="CDD" id="cd23803">
    <property type="entry name" value="UBCc_UBE2R"/>
    <property type="match status" value="1"/>
</dbReference>
<evidence type="ECO:0000256" key="5">
    <source>
        <dbReference type="SAM" id="MobiDB-lite"/>
    </source>
</evidence>
<sequence>MTSTNSVNSAAIRALQMELKSLQTSPIEGFTVTCDDQDIFTWTVGIFGPPGTLYQGGYFKAQLKFPTNYPYSPPEMRFLNKVFHPNVYDNGELCISILHPPVDDPHSGELPSERWNPTQSVRTILLSVISLLNEPNTFSAANVDASVSYRNWKDSNGAQSEYANIIKKQVESSKLEAAKDNVVVPETLEEYCIKPSTGQEEEEEEEFPHLDDANDDEEEDEHE</sequence>
<keyword evidence="1" id="KW-0808">Transferase</keyword>
<evidence type="ECO:0000256" key="4">
    <source>
        <dbReference type="RuleBase" id="RU362109"/>
    </source>
</evidence>
<evidence type="ECO:0000313" key="7">
    <source>
        <dbReference type="EMBL" id="KAI1712796.1"/>
    </source>
</evidence>
<dbReference type="InterPro" id="IPR016135">
    <property type="entry name" value="UBQ-conjugating_enzyme/RWD"/>
</dbReference>
<comment type="similarity">
    <text evidence="4">Belongs to the ubiquitin-conjugating enzyme family.</text>
</comment>
<gene>
    <name evidence="7" type="ORF">DdX_09423</name>
</gene>
<comment type="caution">
    <text evidence="7">The sequence shown here is derived from an EMBL/GenBank/DDBJ whole genome shotgun (WGS) entry which is preliminary data.</text>
</comment>
<dbReference type="GO" id="GO:0005524">
    <property type="term" value="F:ATP binding"/>
    <property type="evidence" value="ECO:0007669"/>
    <property type="project" value="UniProtKB-UniRule"/>
</dbReference>
<dbReference type="InterPro" id="IPR000608">
    <property type="entry name" value="UBC"/>
</dbReference>
<feature type="compositionally biased region" description="Acidic residues" evidence="5">
    <location>
        <begin position="213"/>
        <end position="223"/>
    </location>
</feature>
<name>A0AAD4R369_9BILA</name>
<reference evidence="7" key="1">
    <citation type="submission" date="2022-01" db="EMBL/GenBank/DDBJ databases">
        <title>Genome Sequence Resource for Two Populations of Ditylenchus destructor, the Migratory Endoparasitic Phytonematode.</title>
        <authorList>
            <person name="Zhang H."/>
            <person name="Lin R."/>
            <person name="Xie B."/>
        </authorList>
    </citation>
    <scope>NUCLEOTIDE SEQUENCE</scope>
    <source>
        <strain evidence="7">BazhouSP</strain>
    </source>
</reference>
<dbReference type="Pfam" id="PF00179">
    <property type="entry name" value="UQ_con"/>
    <property type="match status" value="1"/>
</dbReference>
<evidence type="ECO:0000313" key="8">
    <source>
        <dbReference type="Proteomes" id="UP001201812"/>
    </source>
</evidence>
<dbReference type="GO" id="GO:0032446">
    <property type="term" value="P:protein modification by small protein conjugation"/>
    <property type="evidence" value="ECO:0007669"/>
    <property type="project" value="UniProtKB-ARBA"/>
</dbReference>
<dbReference type="GO" id="GO:0016740">
    <property type="term" value="F:transferase activity"/>
    <property type="evidence" value="ECO:0007669"/>
    <property type="project" value="UniProtKB-KW"/>
</dbReference>
<evidence type="ECO:0000256" key="3">
    <source>
        <dbReference type="PROSITE-ProRule" id="PRU10133"/>
    </source>
</evidence>
<dbReference type="EMBL" id="JAKKPZ010000017">
    <property type="protein sequence ID" value="KAI1712796.1"/>
    <property type="molecule type" value="Genomic_DNA"/>
</dbReference>
<dbReference type="SMART" id="SM00212">
    <property type="entry name" value="UBCc"/>
    <property type="match status" value="1"/>
</dbReference>
<dbReference type="PROSITE" id="PS50127">
    <property type="entry name" value="UBC_2"/>
    <property type="match status" value="1"/>
</dbReference>
<protein>
    <submittedName>
        <fullName evidence="7">Ubiquitin-conjugating enzyme domain-containing protein</fullName>
    </submittedName>
</protein>
<dbReference type="InterPro" id="IPR023313">
    <property type="entry name" value="UBQ-conjugating_AS"/>
</dbReference>
<organism evidence="7 8">
    <name type="scientific">Ditylenchus destructor</name>
    <dbReference type="NCBI Taxonomy" id="166010"/>
    <lineage>
        <taxon>Eukaryota</taxon>
        <taxon>Metazoa</taxon>
        <taxon>Ecdysozoa</taxon>
        <taxon>Nematoda</taxon>
        <taxon>Chromadorea</taxon>
        <taxon>Rhabditida</taxon>
        <taxon>Tylenchina</taxon>
        <taxon>Tylenchomorpha</taxon>
        <taxon>Sphaerularioidea</taxon>
        <taxon>Anguinidae</taxon>
        <taxon>Anguininae</taxon>
        <taxon>Ditylenchus</taxon>
    </lineage>
</organism>
<keyword evidence="2 4" id="KW-0833">Ubl conjugation pathway</keyword>
<dbReference type="PROSITE" id="PS00183">
    <property type="entry name" value="UBC_1"/>
    <property type="match status" value="1"/>
</dbReference>
<evidence type="ECO:0000256" key="2">
    <source>
        <dbReference type="ARBA" id="ARBA00022786"/>
    </source>
</evidence>
<keyword evidence="8" id="KW-1185">Reference proteome</keyword>
<dbReference type="Proteomes" id="UP001201812">
    <property type="component" value="Unassembled WGS sequence"/>
</dbReference>